<gene>
    <name evidence="9" type="primary">STP22</name>
    <name evidence="9" type="ORF">LTR05_004157</name>
</gene>
<feature type="compositionally biased region" description="Basic and acidic residues" evidence="7">
    <location>
        <begin position="80"/>
        <end position="95"/>
    </location>
</feature>
<dbReference type="InterPro" id="IPR037202">
    <property type="entry name" value="ESCRT_assembly_dom"/>
</dbReference>
<feature type="compositionally biased region" description="Low complexity" evidence="7">
    <location>
        <begin position="24"/>
        <end position="39"/>
    </location>
</feature>
<dbReference type="GO" id="GO:0072666">
    <property type="term" value="P:establishment of protein localization to vacuole"/>
    <property type="evidence" value="ECO:0007669"/>
    <property type="project" value="UniProtKB-ARBA"/>
</dbReference>
<keyword evidence="3" id="KW-0967">Endosome</keyword>
<dbReference type="GO" id="GO:0043162">
    <property type="term" value="P:ubiquitin-dependent protein catabolic process via the multivesicular body sorting pathway"/>
    <property type="evidence" value="ECO:0007669"/>
    <property type="project" value="UniProtKB-ARBA"/>
</dbReference>
<evidence type="ECO:0000313" key="10">
    <source>
        <dbReference type="Proteomes" id="UP001309876"/>
    </source>
</evidence>
<evidence type="ECO:0000256" key="5">
    <source>
        <dbReference type="PROSITE-ProRule" id="PRU00644"/>
    </source>
</evidence>
<evidence type="ECO:0000256" key="6">
    <source>
        <dbReference type="SAM" id="Coils"/>
    </source>
</evidence>
<proteinExistence type="predicted"/>
<sequence length="424" mass="46323">MDGSLGDFLRILADIFAREPPVMARPNNQAQAQARFASQPQPPPRPPLPSVQQPPSIGPPGLVSGPPPPPPKSSNYIDGPRQEGISRSDSQRFSRYDGPPSLPAPAATAGTPIFGSPPPQAPYQPQGRSVSRQSYHGPQEHPPSAVYQPQRQSIAGPPTIFHAQQLVPQQGARPPQHLQGTNLQSYPLSTSQQAPQQTVFQHHSQQQAPYLPQPPPPSSAPIAEPRQPNLMDESPFDVSLPVSSANIPTPTIPPNPEKQHILQTLQTTLLSSLHNQITQSSSAIAPLQAQNIALQAAHHTLQQELAQLQAQHSQLQQNITSLNSTIAAADRTIDNARNASSPSKVPNIDDLIIPPTVVARQLYDNVAEQRGYEAAIYALTEGFVRGRMSYDIWVRKARECAREEFRRKWLVRRVGRGMGLEMEN</sequence>
<evidence type="ECO:0000259" key="8">
    <source>
        <dbReference type="PROSITE" id="PS51312"/>
    </source>
</evidence>
<protein>
    <submittedName>
        <fullName evidence="9">Suppressor protein stp22 of temperature-sensitive alpha-factor receptor and arginine permease</fullName>
    </submittedName>
</protein>
<keyword evidence="2 5" id="KW-0813">Transport</keyword>
<dbReference type="InterPro" id="IPR052070">
    <property type="entry name" value="ESCRT-I_UEV_domain"/>
</dbReference>
<dbReference type="PANTHER" id="PTHR23306:SF3">
    <property type="entry name" value="TUMOR SUPPRESSOR PROTEIN 101"/>
    <property type="match status" value="1"/>
</dbReference>
<dbReference type="InterPro" id="IPR017916">
    <property type="entry name" value="SB_dom"/>
</dbReference>
<dbReference type="Gene3D" id="6.10.140.820">
    <property type="match status" value="1"/>
</dbReference>
<dbReference type="GO" id="GO:0000813">
    <property type="term" value="C:ESCRT I complex"/>
    <property type="evidence" value="ECO:0007669"/>
    <property type="project" value="TreeGrafter"/>
</dbReference>
<evidence type="ECO:0000256" key="1">
    <source>
        <dbReference type="ARBA" id="ARBA00004177"/>
    </source>
</evidence>
<dbReference type="GO" id="GO:0006886">
    <property type="term" value="P:intracellular protein transport"/>
    <property type="evidence" value="ECO:0007669"/>
    <property type="project" value="UniProtKB-ARBA"/>
</dbReference>
<feature type="domain" description="SB" evidence="8">
    <location>
        <begin position="356"/>
        <end position="424"/>
    </location>
</feature>
<keyword evidence="9" id="KW-0675">Receptor</keyword>
<feature type="compositionally biased region" description="Polar residues" evidence="7">
    <location>
        <begin position="178"/>
        <end position="195"/>
    </location>
</feature>
<dbReference type="Gene3D" id="1.20.5.340">
    <property type="match status" value="1"/>
</dbReference>
<comment type="caution">
    <text evidence="9">The sequence shown here is derived from an EMBL/GenBank/DDBJ whole genome shotgun (WGS) entry which is preliminary data.</text>
</comment>
<feature type="region of interest" description="Disordered" evidence="7">
    <location>
        <begin position="22"/>
        <end position="237"/>
    </location>
</feature>
<feature type="compositionally biased region" description="Polar residues" evidence="7">
    <location>
        <begin position="126"/>
        <end position="136"/>
    </location>
</feature>
<accession>A0AAN7YHE9</accession>
<feature type="compositionally biased region" description="Low complexity" evidence="7">
    <location>
        <begin position="196"/>
        <end position="210"/>
    </location>
</feature>
<dbReference type="GO" id="GO:0043130">
    <property type="term" value="F:ubiquitin binding"/>
    <property type="evidence" value="ECO:0007669"/>
    <property type="project" value="TreeGrafter"/>
</dbReference>
<evidence type="ECO:0000256" key="3">
    <source>
        <dbReference type="ARBA" id="ARBA00022753"/>
    </source>
</evidence>
<organism evidence="9 10">
    <name type="scientific">Lithohypha guttulata</name>
    <dbReference type="NCBI Taxonomy" id="1690604"/>
    <lineage>
        <taxon>Eukaryota</taxon>
        <taxon>Fungi</taxon>
        <taxon>Dikarya</taxon>
        <taxon>Ascomycota</taxon>
        <taxon>Pezizomycotina</taxon>
        <taxon>Eurotiomycetes</taxon>
        <taxon>Chaetothyriomycetidae</taxon>
        <taxon>Chaetothyriales</taxon>
        <taxon>Trichomeriaceae</taxon>
        <taxon>Lithohypha</taxon>
    </lineage>
</organism>
<keyword evidence="6" id="KW-0175">Coiled coil</keyword>
<dbReference type="Pfam" id="PF09454">
    <property type="entry name" value="Vps23_core"/>
    <property type="match status" value="1"/>
</dbReference>
<feature type="coiled-coil region" evidence="6">
    <location>
        <begin position="291"/>
        <end position="339"/>
    </location>
</feature>
<dbReference type="SUPFAM" id="SSF140111">
    <property type="entry name" value="Endosomal sorting complex assembly domain"/>
    <property type="match status" value="1"/>
</dbReference>
<keyword evidence="10" id="KW-1185">Reference proteome</keyword>
<feature type="compositionally biased region" description="Pro residues" evidence="7">
    <location>
        <begin position="40"/>
        <end position="49"/>
    </location>
</feature>
<name>A0AAN7YHE9_9EURO</name>
<keyword evidence="4 5" id="KW-0653">Protein transport</keyword>
<evidence type="ECO:0000256" key="4">
    <source>
        <dbReference type="ARBA" id="ARBA00022927"/>
    </source>
</evidence>
<comment type="subcellular location">
    <subcellularLocation>
        <location evidence="1">Endosome</location>
    </subcellularLocation>
</comment>
<dbReference type="PROSITE" id="PS51312">
    <property type="entry name" value="SB"/>
    <property type="match status" value="1"/>
</dbReference>
<evidence type="ECO:0000313" key="9">
    <source>
        <dbReference type="EMBL" id="KAK5086986.1"/>
    </source>
</evidence>
<dbReference type="EMBL" id="JAVRRJ010000003">
    <property type="protein sequence ID" value="KAK5086986.1"/>
    <property type="molecule type" value="Genomic_DNA"/>
</dbReference>
<dbReference type="AlphaFoldDB" id="A0AAN7YHE9"/>
<reference evidence="9 10" key="1">
    <citation type="submission" date="2023-08" db="EMBL/GenBank/DDBJ databases">
        <title>Black Yeasts Isolated from many extreme environments.</title>
        <authorList>
            <person name="Coleine C."/>
            <person name="Stajich J.E."/>
            <person name="Selbmann L."/>
        </authorList>
    </citation>
    <scope>NUCLEOTIDE SEQUENCE [LARGE SCALE GENOMIC DNA]</scope>
    <source>
        <strain evidence="9 10">CCFEE 5910</strain>
    </source>
</reference>
<dbReference type="PANTHER" id="PTHR23306">
    <property type="entry name" value="TUMOR SUSCEPTIBILITY GENE 101 PROTEIN-RELATED"/>
    <property type="match status" value="1"/>
</dbReference>
<evidence type="ECO:0000256" key="7">
    <source>
        <dbReference type="SAM" id="MobiDB-lite"/>
    </source>
</evidence>
<feature type="compositionally biased region" description="Low complexity" evidence="7">
    <location>
        <begin position="50"/>
        <end position="64"/>
    </location>
</feature>
<dbReference type="Proteomes" id="UP001309876">
    <property type="component" value="Unassembled WGS sequence"/>
</dbReference>
<evidence type="ECO:0000256" key="2">
    <source>
        <dbReference type="ARBA" id="ARBA00022448"/>
    </source>
</evidence>